<reference evidence="1" key="1">
    <citation type="journal article" date="2019" name="bioRxiv">
        <title>The Genome of the Zebra Mussel, Dreissena polymorpha: A Resource for Invasive Species Research.</title>
        <authorList>
            <person name="McCartney M.A."/>
            <person name="Auch B."/>
            <person name="Kono T."/>
            <person name="Mallez S."/>
            <person name="Zhang Y."/>
            <person name="Obille A."/>
            <person name="Becker A."/>
            <person name="Abrahante J.E."/>
            <person name="Garbe J."/>
            <person name="Badalamenti J.P."/>
            <person name="Herman A."/>
            <person name="Mangelson H."/>
            <person name="Liachko I."/>
            <person name="Sullivan S."/>
            <person name="Sone E.D."/>
            <person name="Koren S."/>
            <person name="Silverstein K.A.T."/>
            <person name="Beckman K.B."/>
            <person name="Gohl D.M."/>
        </authorList>
    </citation>
    <scope>NUCLEOTIDE SEQUENCE</scope>
    <source>
        <strain evidence="1">Duluth1</strain>
        <tissue evidence="1">Whole animal</tissue>
    </source>
</reference>
<protein>
    <submittedName>
        <fullName evidence="1">Uncharacterized protein</fullName>
    </submittedName>
</protein>
<organism evidence="1 2">
    <name type="scientific">Dreissena polymorpha</name>
    <name type="common">Zebra mussel</name>
    <name type="synonym">Mytilus polymorpha</name>
    <dbReference type="NCBI Taxonomy" id="45954"/>
    <lineage>
        <taxon>Eukaryota</taxon>
        <taxon>Metazoa</taxon>
        <taxon>Spiralia</taxon>
        <taxon>Lophotrochozoa</taxon>
        <taxon>Mollusca</taxon>
        <taxon>Bivalvia</taxon>
        <taxon>Autobranchia</taxon>
        <taxon>Heteroconchia</taxon>
        <taxon>Euheterodonta</taxon>
        <taxon>Imparidentia</taxon>
        <taxon>Neoheterodontei</taxon>
        <taxon>Myida</taxon>
        <taxon>Dreissenoidea</taxon>
        <taxon>Dreissenidae</taxon>
        <taxon>Dreissena</taxon>
    </lineage>
</organism>
<reference evidence="1" key="2">
    <citation type="submission" date="2020-11" db="EMBL/GenBank/DDBJ databases">
        <authorList>
            <person name="McCartney M.A."/>
            <person name="Auch B."/>
            <person name="Kono T."/>
            <person name="Mallez S."/>
            <person name="Becker A."/>
            <person name="Gohl D.M."/>
            <person name="Silverstein K.A.T."/>
            <person name="Koren S."/>
            <person name="Bechman K.B."/>
            <person name="Herman A."/>
            <person name="Abrahante J.E."/>
            <person name="Garbe J."/>
        </authorList>
    </citation>
    <scope>NUCLEOTIDE SEQUENCE</scope>
    <source>
        <strain evidence="1">Duluth1</strain>
        <tissue evidence="1">Whole animal</tissue>
    </source>
</reference>
<evidence type="ECO:0000313" key="2">
    <source>
        <dbReference type="Proteomes" id="UP000828390"/>
    </source>
</evidence>
<proteinExistence type="predicted"/>
<evidence type="ECO:0000313" key="1">
    <source>
        <dbReference type="EMBL" id="KAH3715635.1"/>
    </source>
</evidence>
<dbReference type="EMBL" id="JAIWYP010000013">
    <property type="protein sequence ID" value="KAH3715635.1"/>
    <property type="molecule type" value="Genomic_DNA"/>
</dbReference>
<name>A0A9D4C1U8_DREPO</name>
<accession>A0A9D4C1U8</accession>
<gene>
    <name evidence="1" type="ORF">DPMN_058347</name>
</gene>
<dbReference type="AlphaFoldDB" id="A0A9D4C1U8"/>
<sequence>MVVENENSVSFAEALGRLKEANSGFNPSAFMIDASEVEQNAIKMTFPGIIG</sequence>
<comment type="caution">
    <text evidence="1">The sequence shown here is derived from an EMBL/GenBank/DDBJ whole genome shotgun (WGS) entry which is preliminary data.</text>
</comment>
<keyword evidence="2" id="KW-1185">Reference proteome</keyword>
<dbReference type="Proteomes" id="UP000828390">
    <property type="component" value="Unassembled WGS sequence"/>
</dbReference>